<dbReference type="RefSeq" id="WP_394828855.1">
    <property type="nucleotide sequence ID" value="NZ_CP089984.1"/>
</dbReference>
<dbReference type="Proteomes" id="UP001370348">
    <property type="component" value="Chromosome"/>
</dbReference>
<dbReference type="Gene3D" id="3.30.365.10">
    <property type="entry name" value="Aldehyde oxidase/xanthine dehydrogenase, molybdopterin binding domain"/>
    <property type="match status" value="3"/>
</dbReference>
<dbReference type="InterPro" id="IPR012368">
    <property type="entry name" value="OxRdtase_Mopterin-bd_su_IorB"/>
</dbReference>
<dbReference type="PROSITE" id="PS51318">
    <property type="entry name" value="TAT"/>
    <property type="match status" value="1"/>
</dbReference>
<evidence type="ECO:0000313" key="2">
    <source>
        <dbReference type="EMBL" id="WXB19231.1"/>
    </source>
</evidence>
<dbReference type="SUPFAM" id="SSF56003">
    <property type="entry name" value="Molybdenum cofactor-binding domain"/>
    <property type="match status" value="2"/>
</dbReference>
<dbReference type="PANTHER" id="PTHR47495">
    <property type="entry name" value="ALDEHYDE DEHYDROGENASE"/>
    <property type="match status" value="1"/>
</dbReference>
<name>A0ABZ2M9N4_9BACT</name>
<dbReference type="PANTHER" id="PTHR47495:SF3">
    <property type="entry name" value="BLR6219 PROTEIN"/>
    <property type="match status" value="1"/>
</dbReference>
<gene>
    <name evidence="2" type="ORF">LZC94_18595</name>
</gene>
<evidence type="ECO:0000313" key="3">
    <source>
        <dbReference type="Proteomes" id="UP001370348"/>
    </source>
</evidence>
<dbReference type="PIRSF" id="PIRSF036389">
    <property type="entry name" value="IOR_B"/>
    <property type="match status" value="1"/>
</dbReference>
<protein>
    <submittedName>
        <fullName evidence="2">Molybdopterin-dependent oxidoreductase</fullName>
    </submittedName>
</protein>
<dbReference type="InterPro" id="IPR046867">
    <property type="entry name" value="AldOxase/xan_DH_MoCoBD2"/>
</dbReference>
<reference evidence="2 3" key="1">
    <citation type="submission" date="2021-12" db="EMBL/GenBank/DDBJ databases">
        <title>Discovery of the Pendulisporaceae a myxobacterial family with distinct sporulation behavior and unique specialized metabolism.</title>
        <authorList>
            <person name="Garcia R."/>
            <person name="Popoff A."/>
            <person name="Bader C.D."/>
            <person name="Loehr J."/>
            <person name="Walesch S."/>
            <person name="Walt C."/>
            <person name="Boldt J."/>
            <person name="Bunk B."/>
            <person name="Haeckl F.J.F.P.J."/>
            <person name="Gunesch A.P."/>
            <person name="Birkelbach J."/>
            <person name="Nuebel U."/>
            <person name="Pietschmann T."/>
            <person name="Bach T."/>
            <person name="Mueller R."/>
        </authorList>
    </citation>
    <scope>NUCLEOTIDE SEQUENCE [LARGE SCALE GENOMIC DNA]</scope>
    <source>
        <strain evidence="2 3">MSr11954</strain>
    </source>
</reference>
<accession>A0ABZ2M9N4</accession>
<evidence type="ECO:0000259" key="1">
    <source>
        <dbReference type="SMART" id="SM01008"/>
    </source>
</evidence>
<dbReference type="InterPro" id="IPR006311">
    <property type="entry name" value="TAT_signal"/>
</dbReference>
<feature type="domain" description="Aldehyde oxidase/xanthine dehydrogenase a/b hammerhead" evidence="1">
    <location>
        <begin position="225"/>
        <end position="315"/>
    </location>
</feature>
<dbReference type="InterPro" id="IPR008274">
    <property type="entry name" value="AldOxase/xan_DH_MoCoBD1"/>
</dbReference>
<dbReference type="SMART" id="SM01008">
    <property type="entry name" value="Ald_Xan_dh_C"/>
    <property type="match status" value="1"/>
</dbReference>
<dbReference type="InterPro" id="IPR037165">
    <property type="entry name" value="AldOxase/xan_DH_Mopterin-bd_sf"/>
</dbReference>
<dbReference type="Pfam" id="PF20256">
    <property type="entry name" value="MoCoBD_2"/>
    <property type="match status" value="2"/>
</dbReference>
<dbReference type="InterPro" id="IPR052516">
    <property type="entry name" value="N-heterocyclic_Hydroxylase"/>
</dbReference>
<proteinExistence type="predicted"/>
<dbReference type="InterPro" id="IPR000674">
    <property type="entry name" value="Ald_Oxase/Xan_DH_a/b"/>
</dbReference>
<sequence length="774" mass="82540">MNTERERSPMQMVVIPRRSFLAALGLAVGTLAVGLAPSEARAELPAVPPGVAPQLPKGDGGITPNVFVHVAPDGTVTVVCHRSEMGQGIRSSLPVLIADELGADMAKVKIVQGDGAEDLYGDQNTDGSRSVRGAYDDMRQVGAAARMLLIAAAAKKWNVPAAGCEARDHAVVHKASKRTLGFGELAALAAKLPAPKAKEIVLRPKSELRRVGGPLPLIDGPDIVTGRAVFGADVRLPGMLTAVIARPPVVGGKVARYDAARAKATPGVKRILDMPALPAGPPGFHPLGGVAVVADNTWSALRGRAALDITWTAGENASYDSTRYRDTLLASVRAPGKPVRKVGDVDLALAKAAKKIEAEYHVPHLSQAPMEPPAAVAKVDANGCEVWACTQDPQTARTEVATALGLDPKRVTIHVTFLGGGFGRKSKPDFIVEAALLARAAGVPVRLIWAREDDIRHGYFHSTCTQRITAGLDEKGKVIGWLHRTAFPSIEATFEPNRTHGSAGELAQGVLDWPLDIPNVRAEVCEARAHVRIGWMRSVHNINHAFAMSSFIDEIAHQRGQDPRDVLLEVIGPPRRMGLKELGTEKLRNYGESLERHPVDSGRLRRVVERVTELSKWSEHRTKSGTPTRALGLAAHRSFVTYVAVVAAVVKDSAGKIRVDEVWLVADPGTIVNLDRVKSQLEGAVVFGMSIALHGAITMREGAVEQSNFRDYQIARIGEIPRQIHVEVLPSDGLPGGVGEPGVPPVAPAIANAVFALTGKRIRELPLSRAGLVA</sequence>
<dbReference type="Gene3D" id="3.90.1170.50">
    <property type="entry name" value="Aldehyde oxidase/xanthine dehydrogenase, a/b hammerhead"/>
    <property type="match status" value="1"/>
</dbReference>
<dbReference type="EMBL" id="CP089984">
    <property type="protein sequence ID" value="WXB19231.1"/>
    <property type="molecule type" value="Genomic_DNA"/>
</dbReference>
<dbReference type="Pfam" id="PF02738">
    <property type="entry name" value="MoCoBD_1"/>
    <property type="match status" value="1"/>
</dbReference>
<keyword evidence="3" id="KW-1185">Reference proteome</keyword>
<organism evidence="2 3">
    <name type="scientific">Pendulispora albinea</name>
    <dbReference type="NCBI Taxonomy" id="2741071"/>
    <lineage>
        <taxon>Bacteria</taxon>
        <taxon>Pseudomonadati</taxon>
        <taxon>Myxococcota</taxon>
        <taxon>Myxococcia</taxon>
        <taxon>Myxococcales</taxon>
        <taxon>Sorangiineae</taxon>
        <taxon>Pendulisporaceae</taxon>
        <taxon>Pendulispora</taxon>
    </lineage>
</organism>